<evidence type="ECO:0000256" key="1">
    <source>
        <dbReference type="SAM" id="MobiDB-lite"/>
    </source>
</evidence>
<gene>
    <name evidence="2" type="ORF">MKK02DRAFT_39778</name>
</gene>
<dbReference type="AlphaFoldDB" id="A0AA38LYY2"/>
<evidence type="ECO:0000313" key="3">
    <source>
        <dbReference type="Proteomes" id="UP001164286"/>
    </source>
</evidence>
<comment type="caution">
    <text evidence="2">The sequence shown here is derived from an EMBL/GenBank/DDBJ whole genome shotgun (WGS) entry which is preliminary data.</text>
</comment>
<protein>
    <submittedName>
        <fullName evidence="2">Uncharacterized protein</fullName>
    </submittedName>
</protein>
<name>A0AA38LYY2_9TREE</name>
<accession>A0AA38LYY2</accession>
<keyword evidence="3" id="KW-1185">Reference proteome</keyword>
<sequence length="327" mass="35734">MEVILEQDSTTIGFELEELERKIDSVRAELLDAPDEEHDAEPFPSPPAQSEPFPPPADSQVTLVSSQKTSRLSQLRSKFRFNRKSSANRSSSVRNSPDNEAKHLCSESSSLDSSITLFDVPVLPSQPSPERQPEDARYLALLAPLVATIQRLSPVVRTIAEKDIRTAFLQRCEELTDLLMELKKEALFSPPAYDASGFPADADDDDMRVLLLTALHRKVLLESSRCAAPVSAGTGSLAVKADAFNPFVFHSTTRTVSSGTALRTPSPPKAIAPALRVTEGEFSNFMGHSQQTWRANVHRLGSFQASALFSPSPIAVNRAVRVGAVRL</sequence>
<proteinExistence type="predicted"/>
<feature type="region of interest" description="Disordered" evidence="1">
    <location>
        <begin position="83"/>
        <end position="106"/>
    </location>
</feature>
<organism evidence="2 3">
    <name type="scientific">Dioszegia hungarica</name>
    <dbReference type="NCBI Taxonomy" id="4972"/>
    <lineage>
        <taxon>Eukaryota</taxon>
        <taxon>Fungi</taxon>
        <taxon>Dikarya</taxon>
        <taxon>Basidiomycota</taxon>
        <taxon>Agaricomycotina</taxon>
        <taxon>Tremellomycetes</taxon>
        <taxon>Tremellales</taxon>
        <taxon>Bulleribasidiaceae</taxon>
        <taxon>Dioszegia</taxon>
    </lineage>
</organism>
<dbReference type="EMBL" id="JAKWFO010000001">
    <property type="protein sequence ID" value="KAI9639479.1"/>
    <property type="molecule type" value="Genomic_DNA"/>
</dbReference>
<dbReference type="Proteomes" id="UP001164286">
    <property type="component" value="Unassembled WGS sequence"/>
</dbReference>
<dbReference type="GeneID" id="77729982"/>
<feature type="compositionally biased region" description="Pro residues" evidence="1">
    <location>
        <begin position="43"/>
        <end position="57"/>
    </location>
</feature>
<reference evidence="2" key="1">
    <citation type="journal article" date="2022" name="G3 (Bethesda)">
        <title>High quality genome of the basidiomycete yeast Dioszegia hungarica PDD-24b-2 isolated from cloud water.</title>
        <authorList>
            <person name="Jarrige D."/>
            <person name="Haridas S."/>
            <person name="Bleykasten-Grosshans C."/>
            <person name="Joly M."/>
            <person name="Nadalig T."/>
            <person name="Sancelme M."/>
            <person name="Vuilleumier S."/>
            <person name="Grigoriev I.V."/>
            <person name="Amato P."/>
            <person name="Bringel F."/>
        </authorList>
    </citation>
    <scope>NUCLEOTIDE SEQUENCE</scope>
    <source>
        <strain evidence="2">PDD-24b-2</strain>
    </source>
</reference>
<dbReference type="RefSeq" id="XP_052949256.1">
    <property type="nucleotide sequence ID" value="XM_053090777.1"/>
</dbReference>
<feature type="compositionally biased region" description="Low complexity" evidence="1">
    <location>
        <begin position="84"/>
        <end position="96"/>
    </location>
</feature>
<evidence type="ECO:0000313" key="2">
    <source>
        <dbReference type="EMBL" id="KAI9639479.1"/>
    </source>
</evidence>
<feature type="compositionally biased region" description="Polar residues" evidence="1">
    <location>
        <begin position="59"/>
        <end position="71"/>
    </location>
</feature>
<feature type="region of interest" description="Disordered" evidence="1">
    <location>
        <begin position="27"/>
        <end position="71"/>
    </location>
</feature>